<evidence type="ECO:0000259" key="2">
    <source>
        <dbReference type="Pfam" id="PF20906"/>
    </source>
</evidence>
<dbReference type="InterPro" id="IPR027479">
    <property type="entry name" value="S-Me-THD_N_sf"/>
</dbReference>
<evidence type="ECO:0000313" key="4">
    <source>
        <dbReference type="Proteomes" id="UP000886876"/>
    </source>
</evidence>
<sequence>MAKRILTEEQLIDVIWGATLMGGGGGGAMVGGTDLLETYKRLHPEKPVQLTLYETCDMDPNAYAAVTAGMGAPTVLKNVDFSLYAVNAFNALKDMAAKMDPPRKLEYSIPVELGGFNTFCPMLISLLNDIPFIDCDGAGRAVPALDTLLLHINGLDTSPLAMADGKDNRVNITLKDPKDAPMGEEIGRWICTAFGQIAGLSGWMVKKSDIESSLPTGTVTLCEKIGRELRACAKNGGDVFGNLNRAGVECRFLAKGKVVKCENVQQKGFDYGKVYVEAENGMWTIYFQNENLMVSHDDVPVMTVPDITCYYNAKTGEPLTNADITEGLEIVLGAIKAPAAWWKNPDMFEVWKPFLANVGYEGGNIKF</sequence>
<dbReference type="AlphaFoldDB" id="A0A9D1K8M8"/>
<accession>A0A9D1K8M8</accession>
<dbReference type="Gene3D" id="3.40.1610.10">
    <property type="entry name" value="CV3147-like domain"/>
    <property type="match status" value="1"/>
</dbReference>
<protein>
    <submittedName>
        <fullName evidence="3">DUF917 domain-containing protein</fullName>
    </submittedName>
</protein>
<comment type="caution">
    <text evidence="3">The sequence shown here is derived from an EMBL/GenBank/DDBJ whole genome shotgun (WGS) entry which is preliminary data.</text>
</comment>
<dbReference type="SUPFAM" id="SSF160991">
    <property type="entry name" value="CV3147-like"/>
    <property type="match status" value="1"/>
</dbReference>
<reference evidence="3" key="2">
    <citation type="journal article" date="2021" name="PeerJ">
        <title>Extensive microbial diversity within the chicken gut microbiome revealed by metagenomics and culture.</title>
        <authorList>
            <person name="Gilroy R."/>
            <person name="Ravi A."/>
            <person name="Getino M."/>
            <person name="Pursley I."/>
            <person name="Horton D.L."/>
            <person name="Alikhan N.F."/>
            <person name="Baker D."/>
            <person name="Gharbi K."/>
            <person name="Hall N."/>
            <person name="Watson M."/>
            <person name="Adriaenssens E.M."/>
            <person name="Foster-Nyarko E."/>
            <person name="Jarju S."/>
            <person name="Secka A."/>
            <person name="Antonio M."/>
            <person name="Oren A."/>
            <person name="Chaudhuri R.R."/>
            <person name="La Ragione R."/>
            <person name="Hildebrand F."/>
            <person name="Pallen M.J."/>
        </authorList>
    </citation>
    <scope>NUCLEOTIDE SEQUENCE</scope>
    <source>
        <strain evidence="3">ChiHecec3B27-6122</strain>
    </source>
</reference>
<reference evidence="3" key="1">
    <citation type="submission" date="2020-10" db="EMBL/GenBank/DDBJ databases">
        <authorList>
            <person name="Gilroy R."/>
        </authorList>
    </citation>
    <scope>NUCLEOTIDE SEQUENCE</scope>
    <source>
        <strain evidence="3">ChiHecec3B27-6122</strain>
    </source>
</reference>
<name>A0A9D1K8M8_9FIRM</name>
<feature type="domain" description="S-Me-THD-like C-terminal" evidence="2">
    <location>
        <begin position="182"/>
        <end position="353"/>
    </location>
</feature>
<proteinExistence type="predicted"/>
<dbReference type="InterPro" id="IPR024071">
    <property type="entry name" value="S-Me-THD_C_sf"/>
</dbReference>
<dbReference type="EMBL" id="DVJS01000098">
    <property type="protein sequence ID" value="HIS97136.1"/>
    <property type="molecule type" value="Genomic_DNA"/>
</dbReference>
<dbReference type="Proteomes" id="UP000886876">
    <property type="component" value="Unassembled WGS sequence"/>
</dbReference>
<gene>
    <name evidence="3" type="ORF">IAD42_04095</name>
</gene>
<dbReference type="Pfam" id="PF06032">
    <property type="entry name" value="S-Me-THD_N"/>
    <property type="match status" value="1"/>
</dbReference>
<feature type="domain" description="S-Me-THD N-terminal" evidence="1">
    <location>
        <begin position="11"/>
        <end position="172"/>
    </location>
</feature>
<dbReference type="Gene3D" id="2.40.390.10">
    <property type="entry name" value="CV3147-like"/>
    <property type="match status" value="1"/>
</dbReference>
<dbReference type="InterPro" id="IPR048350">
    <property type="entry name" value="S-Me-THD-like_C"/>
</dbReference>
<organism evidence="3 4">
    <name type="scientific">Candidatus Scatomorpha pullistercoris</name>
    <dbReference type="NCBI Taxonomy" id="2840929"/>
    <lineage>
        <taxon>Bacteria</taxon>
        <taxon>Bacillati</taxon>
        <taxon>Bacillota</taxon>
        <taxon>Clostridia</taxon>
        <taxon>Eubacteriales</taxon>
        <taxon>Candidatus Scatomorpha</taxon>
    </lineage>
</organism>
<dbReference type="Pfam" id="PF20906">
    <property type="entry name" value="S-Me-THD_C"/>
    <property type="match status" value="1"/>
</dbReference>
<evidence type="ECO:0000313" key="3">
    <source>
        <dbReference type="EMBL" id="HIS97136.1"/>
    </source>
</evidence>
<dbReference type="InterPro" id="IPR010318">
    <property type="entry name" value="S-Me-THD_N"/>
</dbReference>
<evidence type="ECO:0000259" key="1">
    <source>
        <dbReference type="Pfam" id="PF06032"/>
    </source>
</evidence>